<proteinExistence type="predicted"/>
<keyword evidence="1" id="KW-1133">Transmembrane helix</keyword>
<accession>W4FN60</accession>
<evidence type="ECO:0000256" key="1">
    <source>
        <dbReference type="SAM" id="Phobius"/>
    </source>
</evidence>
<evidence type="ECO:0000313" key="2">
    <source>
        <dbReference type="EMBL" id="ETV68942.1"/>
    </source>
</evidence>
<dbReference type="EMBL" id="KI913181">
    <property type="protein sequence ID" value="ETV68942.1"/>
    <property type="molecule type" value="Genomic_DNA"/>
</dbReference>
<organism evidence="2">
    <name type="scientific">Aphanomyces astaci</name>
    <name type="common">Crayfish plague agent</name>
    <dbReference type="NCBI Taxonomy" id="112090"/>
    <lineage>
        <taxon>Eukaryota</taxon>
        <taxon>Sar</taxon>
        <taxon>Stramenopiles</taxon>
        <taxon>Oomycota</taxon>
        <taxon>Saprolegniomycetes</taxon>
        <taxon>Saprolegniales</taxon>
        <taxon>Verrucalvaceae</taxon>
        <taxon>Aphanomyces</taxon>
    </lineage>
</organism>
<dbReference type="VEuPathDB" id="FungiDB:H257_15282"/>
<feature type="transmembrane region" description="Helical" evidence="1">
    <location>
        <begin position="38"/>
        <end position="58"/>
    </location>
</feature>
<sequence length="204" mass="22823">MTDKARITMSAPDTLLPDAPYVTPVEATGHSNYFRNCWLAFATFIVLSVGGTIIWYTCSEPVKAFSEPPPAYNVSACQACSRLNYTDMRPSKYRQYNGVEDICPSSLFPGDNVEWLPMKPISSSCCCSLTVPSREGSDYYYRIDYPYMVNATASDACICKYKYSQKYNMGTHRAWIMLFIMGGIGIVIVVWCCVLGCQATLCRT</sequence>
<keyword evidence="1" id="KW-0472">Membrane</keyword>
<dbReference type="GeneID" id="20817278"/>
<gene>
    <name evidence="2" type="ORF">H257_15282</name>
</gene>
<keyword evidence="1" id="KW-0812">Transmembrane</keyword>
<feature type="transmembrane region" description="Helical" evidence="1">
    <location>
        <begin position="174"/>
        <end position="201"/>
    </location>
</feature>
<dbReference type="AlphaFoldDB" id="W4FN60"/>
<dbReference type="RefSeq" id="XP_009841619.1">
    <property type="nucleotide sequence ID" value="XM_009843317.1"/>
</dbReference>
<reference evidence="2" key="1">
    <citation type="submission" date="2013-12" db="EMBL/GenBank/DDBJ databases">
        <title>The Genome Sequence of Aphanomyces astaci APO3.</title>
        <authorList>
            <consortium name="The Broad Institute Genomics Platform"/>
            <person name="Russ C."/>
            <person name="Tyler B."/>
            <person name="van West P."/>
            <person name="Dieguez-Uribeondo J."/>
            <person name="Young S.K."/>
            <person name="Zeng Q."/>
            <person name="Gargeya S."/>
            <person name="Fitzgerald M."/>
            <person name="Abouelleil A."/>
            <person name="Alvarado L."/>
            <person name="Chapman S.B."/>
            <person name="Gainer-Dewar J."/>
            <person name="Goldberg J."/>
            <person name="Griggs A."/>
            <person name="Gujja S."/>
            <person name="Hansen M."/>
            <person name="Howarth C."/>
            <person name="Imamovic A."/>
            <person name="Ireland A."/>
            <person name="Larimer J."/>
            <person name="McCowan C."/>
            <person name="Murphy C."/>
            <person name="Pearson M."/>
            <person name="Poon T.W."/>
            <person name="Priest M."/>
            <person name="Roberts A."/>
            <person name="Saif S."/>
            <person name="Shea T."/>
            <person name="Sykes S."/>
            <person name="Wortman J."/>
            <person name="Nusbaum C."/>
            <person name="Birren B."/>
        </authorList>
    </citation>
    <scope>NUCLEOTIDE SEQUENCE [LARGE SCALE GENOMIC DNA]</scope>
    <source>
        <strain evidence="2">APO3</strain>
    </source>
</reference>
<name>W4FN60_APHAT</name>
<protein>
    <submittedName>
        <fullName evidence="2">Uncharacterized protein</fullName>
    </submittedName>
</protein>